<dbReference type="OrthoDB" id="694389at2759"/>
<sequence length="547" mass="59332">MYNHSNLAGKSPSLRGSPDRCAPFRQRHGEALRKTREMGRKAKWFDAVQRALSTGEPDPEDEERKAKRSMDKSNLKKIWKFSRSTSAAPETALPPAAQQPHHDPSPAQPDRQQDTGIREAETSSPVAAAGDAAAAAQAAAAVAIRPTDTAPRTPARSAEELAALKIQAACRSYLARRAHQARGLDRLMSLVVGGIAAKRQTEDALYCMQTMTRVQTQIYSRRMKTEEDKKALKSQVHVKQGIDKTKIVAEGWDHGHQSKEQMEAVLTVKQEAASRRQRALAYAFANQWSNRKPSSARAAPPPMFMDTGNPNWGWSWAERWMAAARPWESQTTPDSSRAPGKAARGRTRVAMSVQIPTTPGRFARPPSCPSPSTPTPRSPSVSGRTSVVPASPRASPLHRSEGDLRRTTSLQYERPRSSQERPAGSRSPLHGGKGACSLRRTASVRSGELPRLSLGGAAPALALARDDDVSAPATPSYMQTTKAVRAKARPTALELPDRAAPDQQVPSPSVIKKRLALALADKPSASSPSKAKAEGSTRRSQPPSPRF</sequence>
<feature type="compositionally biased region" description="Low complexity" evidence="3">
    <location>
        <begin position="378"/>
        <end position="389"/>
    </location>
</feature>
<protein>
    <recommendedName>
        <fullName evidence="6">IQ-domain 3</fullName>
    </recommendedName>
</protein>
<reference evidence="4" key="2">
    <citation type="submission" date="2021-02" db="EMBL/GenBank/DDBJ databases">
        <authorList>
            <person name="Kimball J.A."/>
            <person name="Haas M.W."/>
            <person name="Macchietto M."/>
            <person name="Kono T."/>
            <person name="Duquette J."/>
            <person name="Shao M."/>
        </authorList>
    </citation>
    <scope>NUCLEOTIDE SEQUENCE</scope>
    <source>
        <tissue evidence="4">Fresh leaf tissue</tissue>
    </source>
</reference>
<dbReference type="InterPro" id="IPR000048">
    <property type="entry name" value="IQ_motif_EF-hand-BS"/>
</dbReference>
<feature type="compositionally biased region" description="Basic and acidic residues" evidence="3">
    <location>
        <begin position="27"/>
        <end position="44"/>
    </location>
</feature>
<feature type="compositionally biased region" description="Pro residues" evidence="3">
    <location>
        <begin position="366"/>
        <end position="377"/>
    </location>
</feature>
<dbReference type="PANTHER" id="PTHR32295">
    <property type="entry name" value="IQ-DOMAIN 5-RELATED"/>
    <property type="match status" value="1"/>
</dbReference>
<dbReference type="Proteomes" id="UP000729402">
    <property type="component" value="Unassembled WGS sequence"/>
</dbReference>
<organism evidence="4 5">
    <name type="scientific">Zizania palustris</name>
    <name type="common">Northern wild rice</name>
    <dbReference type="NCBI Taxonomy" id="103762"/>
    <lineage>
        <taxon>Eukaryota</taxon>
        <taxon>Viridiplantae</taxon>
        <taxon>Streptophyta</taxon>
        <taxon>Embryophyta</taxon>
        <taxon>Tracheophyta</taxon>
        <taxon>Spermatophyta</taxon>
        <taxon>Magnoliopsida</taxon>
        <taxon>Liliopsida</taxon>
        <taxon>Poales</taxon>
        <taxon>Poaceae</taxon>
        <taxon>BOP clade</taxon>
        <taxon>Oryzoideae</taxon>
        <taxon>Oryzeae</taxon>
        <taxon>Zizaniinae</taxon>
        <taxon>Zizania</taxon>
    </lineage>
</organism>
<dbReference type="PANTHER" id="PTHR32295:SF100">
    <property type="entry name" value="OS05G0463300 PROTEIN"/>
    <property type="match status" value="1"/>
</dbReference>
<comment type="caution">
    <text evidence="4">The sequence shown here is derived from an EMBL/GenBank/DDBJ whole genome shotgun (WGS) entry which is preliminary data.</text>
</comment>
<evidence type="ECO:0000256" key="1">
    <source>
        <dbReference type="ARBA" id="ARBA00022860"/>
    </source>
</evidence>
<feature type="region of interest" description="Disordered" evidence="3">
    <location>
        <begin position="326"/>
        <end position="436"/>
    </location>
</feature>
<dbReference type="PROSITE" id="PS50096">
    <property type="entry name" value="IQ"/>
    <property type="match status" value="1"/>
</dbReference>
<evidence type="ECO:0000256" key="2">
    <source>
        <dbReference type="ARBA" id="ARBA00024341"/>
    </source>
</evidence>
<gene>
    <name evidence="4" type="ORF">GUJ93_ZPchr0079g2787</name>
</gene>
<dbReference type="EMBL" id="JAAALK010000387">
    <property type="protein sequence ID" value="KAG8044763.1"/>
    <property type="molecule type" value="Genomic_DNA"/>
</dbReference>
<reference evidence="4" key="1">
    <citation type="journal article" date="2021" name="bioRxiv">
        <title>Whole Genome Assembly and Annotation of Northern Wild Rice, Zizania palustris L., Supports a Whole Genome Duplication in the Zizania Genus.</title>
        <authorList>
            <person name="Haas M."/>
            <person name="Kono T."/>
            <person name="Macchietto M."/>
            <person name="Millas R."/>
            <person name="McGilp L."/>
            <person name="Shao M."/>
            <person name="Duquette J."/>
            <person name="Hirsch C.N."/>
            <person name="Kimball J."/>
        </authorList>
    </citation>
    <scope>NUCLEOTIDE SEQUENCE</scope>
    <source>
        <tissue evidence="4">Fresh leaf tissue</tissue>
    </source>
</reference>
<feature type="compositionally biased region" description="Basic and acidic residues" evidence="3">
    <location>
        <begin position="62"/>
        <end position="74"/>
    </location>
</feature>
<dbReference type="AlphaFoldDB" id="A0A8J5VET5"/>
<evidence type="ECO:0000256" key="3">
    <source>
        <dbReference type="SAM" id="MobiDB-lite"/>
    </source>
</evidence>
<proteinExistence type="inferred from homology"/>
<feature type="compositionally biased region" description="Basic and acidic residues" evidence="3">
    <location>
        <begin position="111"/>
        <end position="121"/>
    </location>
</feature>
<dbReference type="GO" id="GO:0005516">
    <property type="term" value="F:calmodulin binding"/>
    <property type="evidence" value="ECO:0007669"/>
    <property type="project" value="UniProtKB-KW"/>
</dbReference>
<name>A0A8J5VET5_ZIZPA</name>
<evidence type="ECO:0000313" key="5">
    <source>
        <dbReference type="Proteomes" id="UP000729402"/>
    </source>
</evidence>
<comment type="similarity">
    <text evidence="2">Belongs to the IQD family.</text>
</comment>
<keyword evidence="5" id="KW-1185">Reference proteome</keyword>
<accession>A0A8J5VET5</accession>
<evidence type="ECO:0008006" key="6">
    <source>
        <dbReference type="Google" id="ProtNLM"/>
    </source>
</evidence>
<feature type="region of interest" description="Disordered" evidence="3">
    <location>
        <begin position="467"/>
        <end position="547"/>
    </location>
</feature>
<dbReference type="Pfam" id="PF00612">
    <property type="entry name" value="IQ"/>
    <property type="match status" value="1"/>
</dbReference>
<feature type="region of interest" description="Disordered" evidence="3">
    <location>
        <begin position="1"/>
        <end position="131"/>
    </location>
</feature>
<feature type="compositionally biased region" description="Low complexity" evidence="3">
    <location>
        <begin position="516"/>
        <end position="530"/>
    </location>
</feature>
<evidence type="ECO:0000313" key="4">
    <source>
        <dbReference type="EMBL" id="KAG8044763.1"/>
    </source>
</evidence>
<keyword evidence="1" id="KW-0112">Calmodulin-binding</keyword>